<organism evidence="1 2">
    <name type="scientific">Citrus x changshan-huyou</name>
    <dbReference type="NCBI Taxonomy" id="2935761"/>
    <lineage>
        <taxon>Eukaryota</taxon>
        <taxon>Viridiplantae</taxon>
        <taxon>Streptophyta</taxon>
        <taxon>Embryophyta</taxon>
        <taxon>Tracheophyta</taxon>
        <taxon>Spermatophyta</taxon>
        <taxon>Magnoliopsida</taxon>
        <taxon>eudicotyledons</taxon>
        <taxon>Gunneridae</taxon>
        <taxon>Pentapetalae</taxon>
        <taxon>rosids</taxon>
        <taxon>malvids</taxon>
        <taxon>Sapindales</taxon>
        <taxon>Rutaceae</taxon>
        <taxon>Aurantioideae</taxon>
        <taxon>Citrus</taxon>
    </lineage>
</organism>
<keyword evidence="2" id="KW-1185">Reference proteome</keyword>
<comment type="caution">
    <text evidence="1">The sequence shown here is derived from an EMBL/GenBank/DDBJ whole genome shotgun (WGS) entry which is preliminary data.</text>
</comment>
<reference evidence="1 2" key="1">
    <citation type="submission" date="2024-05" db="EMBL/GenBank/DDBJ databases">
        <title>Haplotype-resolved chromosome-level genome assembly of Huyou (Citrus changshanensis).</title>
        <authorList>
            <person name="Miao C."/>
            <person name="Chen W."/>
            <person name="Wu Y."/>
            <person name="Wang L."/>
            <person name="Zhao S."/>
            <person name="Grierson D."/>
            <person name="Xu C."/>
            <person name="Chen K."/>
        </authorList>
    </citation>
    <scope>NUCLEOTIDE SEQUENCE [LARGE SCALE GENOMIC DNA]</scope>
    <source>
        <strain evidence="1">01-14</strain>
        <tissue evidence="1">Leaf</tissue>
    </source>
</reference>
<sequence>MGFGCLAIKVGFRSVGNGVVEGNGGRVVIDGIGGNVAFGRGGAGGGATAVCRRWRAAMLISMLDQDNVILIINNIMKHSLREALVAELAALEVLVDLVELAEVVVWLEAMLGLMALEATPPLALVEVLAKDGEPPCSFQNLTMIML</sequence>
<dbReference type="EMBL" id="JBCGBO010000001">
    <property type="protein sequence ID" value="KAK9228575.1"/>
    <property type="molecule type" value="Genomic_DNA"/>
</dbReference>
<gene>
    <name evidence="1" type="ORF">WN944_021527</name>
</gene>
<proteinExistence type="predicted"/>
<name>A0AAP0N1Y8_9ROSI</name>
<dbReference type="Proteomes" id="UP001428341">
    <property type="component" value="Unassembled WGS sequence"/>
</dbReference>
<evidence type="ECO:0000313" key="2">
    <source>
        <dbReference type="Proteomes" id="UP001428341"/>
    </source>
</evidence>
<protein>
    <submittedName>
        <fullName evidence="1">Uncharacterized protein</fullName>
    </submittedName>
</protein>
<accession>A0AAP0N1Y8</accession>
<evidence type="ECO:0000313" key="1">
    <source>
        <dbReference type="EMBL" id="KAK9228575.1"/>
    </source>
</evidence>
<dbReference type="AlphaFoldDB" id="A0AAP0N1Y8"/>